<evidence type="ECO:0000313" key="3">
    <source>
        <dbReference type="Proteomes" id="UP000469523"/>
    </source>
</evidence>
<feature type="transmembrane region" description="Helical" evidence="1">
    <location>
        <begin position="12"/>
        <end position="33"/>
    </location>
</feature>
<comment type="caution">
    <text evidence="2">The sequence shown here is derived from an EMBL/GenBank/DDBJ whole genome shotgun (WGS) entry which is preliminary data.</text>
</comment>
<evidence type="ECO:0000313" key="2">
    <source>
        <dbReference type="EMBL" id="MSU02048.1"/>
    </source>
</evidence>
<gene>
    <name evidence="2" type="ORF">FYJ83_11260</name>
</gene>
<dbReference type="EMBL" id="VUNQ01000023">
    <property type="protein sequence ID" value="MSU02048.1"/>
    <property type="molecule type" value="Genomic_DNA"/>
</dbReference>
<feature type="transmembrane region" description="Helical" evidence="1">
    <location>
        <begin position="60"/>
        <end position="80"/>
    </location>
</feature>
<protein>
    <submittedName>
        <fullName evidence="2">Uncharacterized protein</fullName>
    </submittedName>
</protein>
<organism evidence="2 3">
    <name type="scientific">Tissierella pigra</name>
    <dbReference type="NCBI Taxonomy" id="2607614"/>
    <lineage>
        <taxon>Bacteria</taxon>
        <taxon>Bacillati</taxon>
        <taxon>Bacillota</taxon>
        <taxon>Tissierellia</taxon>
        <taxon>Tissierellales</taxon>
        <taxon>Tissierellaceae</taxon>
        <taxon>Tissierella</taxon>
    </lineage>
</organism>
<accession>A0A6N7Y0N5</accession>
<dbReference type="AlphaFoldDB" id="A0A6N7Y0N5"/>
<sequence>MIRQQNKLQYVLIILFSILETLTLIGAYSAHYFTKTRMGMLRHVVYLNGKWEKSFPISTIKWIAICIIIVLIIFIFLDFFKRDKRYRAKILVMLWTMVTNGWTLYFLFAYGTERNRAYYILSICFILMTLFQNIIYFNSGFRKLKY</sequence>
<reference evidence="2 3" key="1">
    <citation type="submission" date="2019-09" db="EMBL/GenBank/DDBJ databases">
        <title>In-depth cultivation of the pig gut microbiome towards novel bacterial diversity and tailored functional studies.</title>
        <authorList>
            <person name="Wylensek D."/>
            <person name="Hitch T.C.A."/>
            <person name="Clavel T."/>
        </authorList>
    </citation>
    <scope>NUCLEOTIDE SEQUENCE [LARGE SCALE GENOMIC DNA]</scope>
    <source>
        <strain evidence="2 3">WCA3-693-APC-4?</strain>
    </source>
</reference>
<keyword evidence="1" id="KW-0472">Membrane</keyword>
<evidence type="ECO:0000256" key="1">
    <source>
        <dbReference type="SAM" id="Phobius"/>
    </source>
</evidence>
<keyword evidence="1" id="KW-1133">Transmembrane helix</keyword>
<keyword evidence="1" id="KW-0812">Transmembrane</keyword>
<dbReference type="Proteomes" id="UP000469523">
    <property type="component" value="Unassembled WGS sequence"/>
</dbReference>
<feature type="transmembrane region" description="Helical" evidence="1">
    <location>
        <begin position="117"/>
        <end position="137"/>
    </location>
</feature>
<keyword evidence="3" id="KW-1185">Reference proteome</keyword>
<proteinExistence type="predicted"/>
<name>A0A6N7Y0N5_9FIRM</name>
<dbReference type="RefSeq" id="WP_154440676.1">
    <property type="nucleotide sequence ID" value="NZ_VUNQ01000023.1"/>
</dbReference>
<feature type="transmembrane region" description="Helical" evidence="1">
    <location>
        <begin position="92"/>
        <end position="111"/>
    </location>
</feature>